<evidence type="ECO:0000313" key="2">
    <source>
        <dbReference type="EMBL" id="RNA29485.1"/>
    </source>
</evidence>
<protein>
    <submittedName>
        <fullName evidence="2">Uncharacterized protein</fullName>
    </submittedName>
</protein>
<proteinExistence type="predicted"/>
<sequence>MFFQYQHRAYIERFFSIFDIGILIESSVGLRWNGVTFEEKLPDSRSRKLGPKILTKKVPDTEKKNRNGNGKIKSDLENNGDINGELGRIGDINDYNYRRRK</sequence>
<organism evidence="2 3">
    <name type="scientific">Brachionus plicatilis</name>
    <name type="common">Marine rotifer</name>
    <name type="synonym">Brachionus muelleri</name>
    <dbReference type="NCBI Taxonomy" id="10195"/>
    <lineage>
        <taxon>Eukaryota</taxon>
        <taxon>Metazoa</taxon>
        <taxon>Spiralia</taxon>
        <taxon>Gnathifera</taxon>
        <taxon>Rotifera</taxon>
        <taxon>Eurotatoria</taxon>
        <taxon>Monogononta</taxon>
        <taxon>Pseudotrocha</taxon>
        <taxon>Ploima</taxon>
        <taxon>Brachionidae</taxon>
        <taxon>Brachionus</taxon>
    </lineage>
</organism>
<comment type="caution">
    <text evidence="2">The sequence shown here is derived from an EMBL/GenBank/DDBJ whole genome shotgun (WGS) entry which is preliminary data.</text>
</comment>
<dbReference type="Proteomes" id="UP000276133">
    <property type="component" value="Unassembled WGS sequence"/>
</dbReference>
<name>A0A3M7S1H8_BRAPC</name>
<dbReference type="EMBL" id="REGN01002216">
    <property type="protein sequence ID" value="RNA29485.1"/>
    <property type="molecule type" value="Genomic_DNA"/>
</dbReference>
<feature type="region of interest" description="Disordered" evidence="1">
    <location>
        <begin position="52"/>
        <end position="101"/>
    </location>
</feature>
<accession>A0A3M7S1H8</accession>
<reference evidence="2 3" key="1">
    <citation type="journal article" date="2018" name="Sci. Rep.">
        <title>Genomic signatures of local adaptation to the degree of environmental predictability in rotifers.</title>
        <authorList>
            <person name="Franch-Gras L."/>
            <person name="Hahn C."/>
            <person name="Garcia-Roger E.M."/>
            <person name="Carmona M.J."/>
            <person name="Serra M."/>
            <person name="Gomez A."/>
        </authorList>
    </citation>
    <scope>NUCLEOTIDE SEQUENCE [LARGE SCALE GENOMIC DNA]</scope>
    <source>
        <strain evidence="2">HYR1</strain>
    </source>
</reference>
<keyword evidence="3" id="KW-1185">Reference proteome</keyword>
<gene>
    <name evidence="2" type="ORF">BpHYR1_011308</name>
</gene>
<evidence type="ECO:0000313" key="3">
    <source>
        <dbReference type="Proteomes" id="UP000276133"/>
    </source>
</evidence>
<evidence type="ECO:0000256" key="1">
    <source>
        <dbReference type="SAM" id="MobiDB-lite"/>
    </source>
</evidence>
<dbReference type="AlphaFoldDB" id="A0A3M7S1H8"/>